<comment type="caution">
    <text evidence="1">The sequence shown here is derived from an EMBL/GenBank/DDBJ whole genome shotgun (WGS) entry which is preliminary data.</text>
</comment>
<keyword evidence="2" id="KW-1185">Reference proteome</keyword>
<dbReference type="EMBL" id="CM056785">
    <property type="protein sequence ID" value="KAJ8728366.1"/>
    <property type="molecule type" value="Genomic_DNA"/>
</dbReference>
<sequence>MNILRKVTAVPTPGIIRSFSVSPTNNATYSCKLLVVGGGTGGCTMAAKFARRLPKDSVIVLEPSKDHYYQPLWTLVGAGVVRVDATRRAEVSVLPKGAKWIRDSADKLLPDKNKVTTKEGHEINYEYLIIAVGLENDYKKVPGLYEALHDKSSSVSSIYDSQFCEKTFQNMKQHKQGNVIFTYPDTMIKCPGAPQKIAYLADSYFNKTNVRSKTNMIYNTCLPVIFGVPKYAEALMKVVKRKNINVNYKTILKEVRHDKKEAVFFSKDDENKDITMDYSMLHVAPPMHTPGFLRNSKVLVDNCGFLEVDMYTLQNKEYPNIYGIGDCTNTPNSKTAAAIAQQCYVLEQNLLSTMQKDEPKMKYNGYGACPLLTSYNTCILAEFTYGGVPRETMPFNQANESRIAFYMKKDLFPFIYWHIMLKGYYHGPEKIRKLLNPFRD</sequence>
<evidence type="ECO:0000313" key="1">
    <source>
        <dbReference type="EMBL" id="KAJ8728366.1"/>
    </source>
</evidence>
<gene>
    <name evidence="1" type="ORF">PYW08_016751</name>
</gene>
<dbReference type="Proteomes" id="UP001231649">
    <property type="component" value="Chromosome 9"/>
</dbReference>
<organism evidence="1 2">
    <name type="scientific">Mythimna loreyi</name>
    <dbReference type="NCBI Taxonomy" id="667449"/>
    <lineage>
        <taxon>Eukaryota</taxon>
        <taxon>Metazoa</taxon>
        <taxon>Ecdysozoa</taxon>
        <taxon>Arthropoda</taxon>
        <taxon>Hexapoda</taxon>
        <taxon>Insecta</taxon>
        <taxon>Pterygota</taxon>
        <taxon>Neoptera</taxon>
        <taxon>Endopterygota</taxon>
        <taxon>Lepidoptera</taxon>
        <taxon>Glossata</taxon>
        <taxon>Ditrysia</taxon>
        <taxon>Noctuoidea</taxon>
        <taxon>Noctuidae</taxon>
        <taxon>Noctuinae</taxon>
        <taxon>Hadenini</taxon>
        <taxon>Mythimna</taxon>
    </lineage>
</organism>
<name>A0ACC2QY56_9NEOP</name>
<evidence type="ECO:0000313" key="2">
    <source>
        <dbReference type="Proteomes" id="UP001231649"/>
    </source>
</evidence>
<proteinExistence type="predicted"/>
<protein>
    <submittedName>
        <fullName evidence="1">Uncharacterized protein</fullName>
    </submittedName>
</protein>
<accession>A0ACC2QY56</accession>
<reference evidence="1" key="1">
    <citation type="submission" date="2023-03" db="EMBL/GenBank/DDBJ databases">
        <title>Chromosome-level genomes of two armyworms, Mythimna separata and Mythimna loreyi, provide insights into the biosynthesis and reception of sex pheromones.</title>
        <authorList>
            <person name="Zhao H."/>
        </authorList>
    </citation>
    <scope>NUCLEOTIDE SEQUENCE</scope>
    <source>
        <strain evidence="1">BeijingLab</strain>
    </source>
</reference>